<dbReference type="Proteomes" id="UP000596902">
    <property type="component" value="Unassembled WGS sequence"/>
</dbReference>
<keyword evidence="1 6" id="KW-0378">Hydrolase</keyword>
<evidence type="ECO:0000256" key="3">
    <source>
        <dbReference type="ARBA" id="ARBA00035306"/>
    </source>
</evidence>
<evidence type="ECO:0000259" key="7">
    <source>
        <dbReference type="PROSITE" id="PS51387"/>
    </source>
</evidence>
<dbReference type="RefSeq" id="XP_038787106.1">
    <property type="nucleotide sequence ID" value="XM_038930156.1"/>
</dbReference>
<sequence length="782" mass="87519">MSDDEVDLELLDLMRKHWGGGAKDQGPPETKVLENAHFICDNSMDVALDMRSTKVAAQLVFDEMEKRNYTTKTWSEHELHPKAKDETTVNFIFTMDLLNFSFWSDKNDEERFAVVYKGKRWTGYWSLVAILQRALEQDIPITTPAFWVDQEQCSDQVLRTIFTSGTDEEIPMFEQRVRCLREAGQILEEEFDGSVTTLIEDANNSAAGLVNLLAEKFNCFRDEGRFENKKVRFLKRAQIFVADLWAAFDGESYGEFDDIDKITIFADYRIPQMLHSLGIIWYCPSLENKIRRQGIIESGHSWEMQIRGCSIWAAELLRREILKLKPNAKVNAILIDFFLYDLAKEKEKEEAETFPFCTMGNSSSSPVQKCLENAIGKENVASKNTPFFQLSHVKPYNLDIPLTPVAITYPKTTDEIAAVVKCAVHNSLKVQPRCGGHSYANYGIGGQDSTIVVDMKSFQQFFMDESTWQATIGSGTLLGDVTKRLHDNGNRAIAHGTCPQVGIGGHATIGGLGPTSRMWGSSLDHVEEVEVVLANSTVVRASREQNADIIFAMKGAAAGFGIVTEFKVRTQAEPGEAVLYSYNFHDGSSATKAEAFKKWQKLVSEPELSRKFASQYILTEQFGAIITGTFFGSQTEFDSLNITSRLPSSSGSDSIELKDWLGVVGHWSEDVALEIVGGIQSNFYAKSLAYTEKDIIPDIAVDKLFTHIEGADKGGALWFIIWDLEGGAINDVASDATAYGHRDALFYHQSYAVNMFGKVNNKTRKFLTDVNDIIIDALPNHD</sequence>
<comment type="similarity">
    <text evidence="2 6">Belongs to the QNG1 protein family.</text>
</comment>
<reference evidence="8" key="1">
    <citation type="submission" date="2020-01" db="EMBL/GenBank/DDBJ databases">
        <authorList>
            <person name="Feng Z.H.Z."/>
        </authorList>
    </citation>
    <scope>NUCLEOTIDE SEQUENCE</scope>
    <source>
        <strain evidence="8">CBS107.38</strain>
    </source>
</reference>
<dbReference type="GeneID" id="62203334"/>
<evidence type="ECO:0000313" key="8">
    <source>
        <dbReference type="EMBL" id="KAF7676897.1"/>
    </source>
</evidence>
<dbReference type="InterPro" id="IPR036318">
    <property type="entry name" value="FAD-bd_PCMH-like_sf"/>
</dbReference>
<keyword evidence="9" id="KW-1185">Reference proteome</keyword>
<dbReference type="InterPro" id="IPR016166">
    <property type="entry name" value="FAD-bd_PCMH"/>
</dbReference>
<organism evidence="8 9">
    <name type="scientific">Alternaria burnsii</name>
    <dbReference type="NCBI Taxonomy" id="1187904"/>
    <lineage>
        <taxon>Eukaryota</taxon>
        <taxon>Fungi</taxon>
        <taxon>Dikarya</taxon>
        <taxon>Ascomycota</taxon>
        <taxon>Pezizomycotina</taxon>
        <taxon>Dothideomycetes</taxon>
        <taxon>Pleosporomycetidae</taxon>
        <taxon>Pleosporales</taxon>
        <taxon>Pleosporineae</taxon>
        <taxon>Pleosporaceae</taxon>
        <taxon>Alternaria</taxon>
        <taxon>Alternaria sect. Alternaria</taxon>
    </lineage>
</organism>
<comment type="function">
    <text evidence="6">Catalyzes the hydrolysis of queuosine 5'-phosphate, releasing the nucleobase queuine (q). Is required for salvage of queuine from exogenous queuosine (Q) that is imported and then converted to queuosine 5'-phosphate intracellularly.</text>
</comment>
<dbReference type="GO" id="GO:0006400">
    <property type="term" value="P:tRNA modification"/>
    <property type="evidence" value="ECO:0007669"/>
    <property type="project" value="TreeGrafter"/>
</dbReference>
<protein>
    <recommendedName>
        <fullName evidence="3 6">Queuosine 5'-phosphate N-glycosylase/hydrolase</fullName>
        <ecNumber evidence="6">3.2.2.-</ecNumber>
    </recommendedName>
    <alternativeName>
        <fullName evidence="4 6">Queuosine-nucleotide N-glycosylase/hydrolase</fullName>
    </alternativeName>
</protein>
<accession>A0A8H7EFV9</accession>
<dbReference type="InterPro" id="IPR019438">
    <property type="entry name" value="Q_salvage"/>
</dbReference>
<comment type="catalytic activity">
    <reaction evidence="5 6">
        <text>queuosine 5'-phosphate + H2O = queuine + D-ribose 5-phosphate</text>
        <dbReference type="Rhea" id="RHEA:75387"/>
        <dbReference type="ChEBI" id="CHEBI:15377"/>
        <dbReference type="ChEBI" id="CHEBI:17433"/>
        <dbReference type="ChEBI" id="CHEBI:78346"/>
        <dbReference type="ChEBI" id="CHEBI:194371"/>
    </reaction>
    <physiologicalReaction direction="left-to-right" evidence="5 6">
        <dbReference type="Rhea" id="RHEA:75388"/>
    </physiologicalReaction>
</comment>
<dbReference type="GO" id="GO:0071949">
    <property type="term" value="F:FAD binding"/>
    <property type="evidence" value="ECO:0007669"/>
    <property type="project" value="InterPro"/>
</dbReference>
<comment type="caution">
    <text evidence="8">The sequence shown here is derived from an EMBL/GenBank/DDBJ whole genome shotgun (WGS) entry which is preliminary data.</text>
</comment>
<feature type="domain" description="FAD-binding PCMH-type" evidence="7">
    <location>
        <begin position="400"/>
        <end position="573"/>
    </location>
</feature>
<evidence type="ECO:0000256" key="1">
    <source>
        <dbReference type="ARBA" id="ARBA00022801"/>
    </source>
</evidence>
<gene>
    <name evidence="8" type="ORF">GT037_005109</name>
</gene>
<dbReference type="PROSITE" id="PS51387">
    <property type="entry name" value="FAD_PCMH"/>
    <property type="match status" value="1"/>
</dbReference>
<dbReference type="PANTHER" id="PTHR21314">
    <property type="entry name" value="QUEUOSINE 5'-PHOSPHATE N-GLYCOSYLASE_HYDROLASE-RELATED"/>
    <property type="match status" value="1"/>
</dbReference>
<evidence type="ECO:0000256" key="2">
    <source>
        <dbReference type="ARBA" id="ARBA00035119"/>
    </source>
</evidence>
<dbReference type="Pfam" id="PF10343">
    <property type="entry name" value="Q_salvage"/>
    <property type="match status" value="1"/>
</dbReference>
<dbReference type="Gene3D" id="3.30.465.10">
    <property type="match status" value="1"/>
</dbReference>
<dbReference type="GO" id="GO:0016787">
    <property type="term" value="F:hydrolase activity"/>
    <property type="evidence" value="ECO:0007669"/>
    <property type="project" value="UniProtKB-KW"/>
</dbReference>
<dbReference type="EMBL" id="JAAABM010000006">
    <property type="protein sequence ID" value="KAF7676897.1"/>
    <property type="molecule type" value="Genomic_DNA"/>
</dbReference>
<dbReference type="Gene3D" id="3.40.462.20">
    <property type="match status" value="1"/>
</dbReference>
<evidence type="ECO:0000256" key="4">
    <source>
        <dbReference type="ARBA" id="ARBA00035393"/>
    </source>
</evidence>
<evidence type="ECO:0000256" key="5">
    <source>
        <dbReference type="ARBA" id="ARBA00048204"/>
    </source>
</evidence>
<name>A0A8H7EFV9_9PLEO</name>
<dbReference type="InterPro" id="IPR006094">
    <property type="entry name" value="Oxid_FAD_bind_N"/>
</dbReference>
<dbReference type="Pfam" id="PF01565">
    <property type="entry name" value="FAD_binding_4"/>
    <property type="match status" value="1"/>
</dbReference>
<dbReference type="AlphaFoldDB" id="A0A8H7EFV9"/>
<dbReference type="InterPro" id="IPR016169">
    <property type="entry name" value="FAD-bd_PCMH_sub2"/>
</dbReference>
<evidence type="ECO:0000313" key="9">
    <source>
        <dbReference type="Proteomes" id="UP000596902"/>
    </source>
</evidence>
<proteinExistence type="inferred from homology"/>
<dbReference type="SUPFAM" id="SSF56176">
    <property type="entry name" value="FAD-binding/transporter-associated domain-like"/>
    <property type="match status" value="1"/>
</dbReference>
<dbReference type="EC" id="3.2.2.-" evidence="6"/>
<evidence type="ECO:0000256" key="6">
    <source>
        <dbReference type="RuleBase" id="RU365002"/>
    </source>
</evidence>
<reference evidence="8" key="2">
    <citation type="submission" date="2020-08" db="EMBL/GenBank/DDBJ databases">
        <title>Draft Genome Sequence of Cumin Blight Pathogen Alternaria burnsii.</title>
        <authorList>
            <person name="Feng Z."/>
        </authorList>
    </citation>
    <scope>NUCLEOTIDE SEQUENCE</scope>
    <source>
        <strain evidence="8">CBS107.38</strain>
    </source>
</reference>
<dbReference type="PANTHER" id="PTHR21314:SF0">
    <property type="entry name" value="QUEUOSINE 5'-PHOSPHATE N-GLYCOSYLASE_HYDROLASE"/>
    <property type="match status" value="1"/>
</dbReference>